<feature type="domain" description="Radical SAM core" evidence="14">
    <location>
        <begin position="4"/>
        <end position="221"/>
    </location>
</feature>
<evidence type="ECO:0000256" key="13">
    <source>
        <dbReference type="SAM" id="MobiDB-lite"/>
    </source>
</evidence>
<feature type="region of interest" description="Disordered" evidence="13">
    <location>
        <begin position="295"/>
        <end position="317"/>
    </location>
</feature>
<organism evidence="15 16">
    <name type="scientific">Lentihominibacter hominis</name>
    <dbReference type="NCBI Taxonomy" id="2763645"/>
    <lineage>
        <taxon>Bacteria</taxon>
        <taxon>Bacillati</taxon>
        <taxon>Bacillota</taxon>
        <taxon>Clostridia</taxon>
        <taxon>Peptostreptococcales</taxon>
        <taxon>Anaerovoracaceae</taxon>
        <taxon>Lentihominibacter</taxon>
    </lineage>
</organism>
<dbReference type="GO" id="GO:0051539">
    <property type="term" value="F:4 iron, 4 sulfur cluster binding"/>
    <property type="evidence" value="ECO:0007669"/>
    <property type="project" value="UniProtKB-UniRule"/>
</dbReference>
<feature type="binding site" evidence="12">
    <location>
        <position position="63"/>
    </location>
    <ligand>
        <name>GTP</name>
        <dbReference type="ChEBI" id="CHEBI:37565"/>
    </ligand>
</feature>
<evidence type="ECO:0000259" key="14">
    <source>
        <dbReference type="PROSITE" id="PS51918"/>
    </source>
</evidence>
<dbReference type="AlphaFoldDB" id="A0A926E4Q5"/>
<comment type="caution">
    <text evidence="15">The sequence shown here is derived from an EMBL/GenBank/DDBJ whole genome shotgun (WGS) entry which is preliminary data.</text>
</comment>
<keyword evidence="16" id="KW-1185">Reference proteome</keyword>
<keyword evidence="8 12" id="KW-0342">GTP-binding</keyword>
<dbReference type="PANTHER" id="PTHR22960:SF0">
    <property type="entry name" value="MOLYBDENUM COFACTOR BIOSYNTHESIS PROTEIN 1"/>
    <property type="match status" value="1"/>
</dbReference>
<dbReference type="SUPFAM" id="SSF102114">
    <property type="entry name" value="Radical SAM enzymes"/>
    <property type="match status" value="1"/>
</dbReference>
<dbReference type="InterPro" id="IPR010505">
    <property type="entry name" value="MoaA_twitch"/>
</dbReference>
<dbReference type="GO" id="GO:0046872">
    <property type="term" value="F:metal ion binding"/>
    <property type="evidence" value="ECO:0007669"/>
    <property type="project" value="UniProtKB-KW"/>
</dbReference>
<feature type="binding site" evidence="12">
    <location>
        <position position="13"/>
    </location>
    <ligand>
        <name>GTP</name>
        <dbReference type="ChEBI" id="CHEBI:37565"/>
    </ligand>
</feature>
<feature type="binding site" evidence="12">
    <location>
        <position position="27"/>
    </location>
    <ligand>
        <name>[4Fe-4S] cluster</name>
        <dbReference type="ChEBI" id="CHEBI:49883"/>
        <label>1</label>
        <note>4Fe-4S-S-AdoMet</note>
    </ligand>
</feature>
<proteinExistence type="inferred from homology"/>
<feature type="binding site" evidence="12">
    <location>
        <position position="26"/>
    </location>
    <ligand>
        <name>S-adenosyl-L-methionine</name>
        <dbReference type="ChEBI" id="CHEBI:59789"/>
    </ligand>
</feature>
<feature type="binding site" evidence="12">
    <location>
        <position position="118"/>
    </location>
    <ligand>
        <name>S-adenosyl-L-methionine</name>
        <dbReference type="ChEBI" id="CHEBI:59789"/>
    </ligand>
</feature>
<protein>
    <recommendedName>
        <fullName evidence="1 12">GTP 3',8-cyclase</fullName>
        <ecNumber evidence="1 12">4.1.99.22</ecNumber>
    </recommendedName>
    <alternativeName>
        <fullName evidence="12">Molybdenum cofactor biosynthesis protein A</fullName>
    </alternativeName>
</protein>
<comment type="pathway">
    <text evidence="12">Cofactor biosynthesis; molybdopterin biosynthesis.</text>
</comment>
<evidence type="ECO:0000256" key="10">
    <source>
        <dbReference type="ARBA" id="ARBA00023239"/>
    </source>
</evidence>
<evidence type="ECO:0000256" key="5">
    <source>
        <dbReference type="ARBA" id="ARBA00022741"/>
    </source>
</evidence>
<feature type="binding site" evidence="12">
    <location>
        <position position="265"/>
    </location>
    <ligand>
        <name>[4Fe-4S] cluster</name>
        <dbReference type="ChEBI" id="CHEBI:49883"/>
        <label>2</label>
        <note>4Fe-4S-substrate</note>
    </ligand>
</feature>
<dbReference type="Pfam" id="PF04055">
    <property type="entry name" value="Radical_SAM"/>
    <property type="match status" value="1"/>
</dbReference>
<dbReference type="EMBL" id="JACRTA010000001">
    <property type="protein sequence ID" value="MBC8567755.1"/>
    <property type="molecule type" value="Genomic_DNA"/>
</dbReference>
<dbReference type="InterPro" id="IPR006638">
    <property type="entry name" value="Elp3/MiaA/NifB-like_rSAM"/>
</dbReference>
<keyword evidence="6 12" id="KW-0408">Iron</keyword>
<name>A0A926E4Q5_9FIRM</name>
<dbReference type="InterPro" id="IPR013785">
    <property type="entry name" value="Aldolase_TIM"/>
</dbReference>
<comment type="catalytic activity">
    <reaction evidence="11 12">
        <text>GTP + AH2 + S-adenosyl-L-methionine = (8S)-3',8-cyclo-7,8-dihydroguanosine 5'-triphosphate + 5'-deoxyadenosine + L-methionine + A + H(+)</text>
        <dbReference type="Rhea" id="RHEA:49576"/>
        <dbReference type="ChEBI" id="CHEBI:13193"/>
        <dbReference type="ChEBI" id="CHEBI:15378"/>
        <dbReference type="ChEBI" id="CHEBI:17319"/>
        <dbReference type="ChEBI" id="CHEBI:17499"/>
        <dbReference type="ChEBI" id="CHEBI:37565"/>
        <dbReference type="ChEBI" id="CHEBI:57844"/>
        <dbReference type="ChEBI" id="CHEBI:59789"/>
        <dbReference type="ChEBI" id="CHEBI:131766"/>
        <dbReference type="EC" id="4.1.99.22"/>
    </reaction>
</comment>
<feature type="binding site" evidence="12">
    <location>
        <position position="189"/>
    </location>
    <ligand>
        <name>S-adenosyl-L-methionine</name>
        <dbReference type="ChEBI" id="CHEBI:59789"/>
    </ligand>
</feature>
<dbReference type="InterPro" id="IPR000385">
    <property type="entry name" value="MoaA_NifB_PqqE_Fe-S-bd_CS"/>
</dbReference>
<keyword evidence="3 12" id="KW-0949">S-adenosyl-L-methionine</keyword>
<keyword evidence="5 12" id="KW-0547">Nucleotide-binding</keyword>
<dbReference type="Gene3D" id="3.20.20.70">
    <property type="entry name" value="Aldolase class I"/>
    <property type="match status" value="1"/>
</dbReference>
<sequence>MIDNYGRKIDYMRISVTELCNLRCRYCMPEEGIVKRDHEEMMTAEETVDAVKAAVSLGISKIRITGGEPLVKRGIVSLCRQIAAIEGVRELCITTNGTLLPRYGRELKDAGVNRVNISLDTLDPDKYREITRIGDLREALDGVDAAFEAGFEKVKINTVLMGGFNDDEIKDFVALTCDRPLEVRFIELMPIGGGMDFDKAKFISCQSVLSEVPKLRPLGCSDGVAVMYSLPGAMGRIGLIRPISCEFCRECNKIRLTADGMLKPCLHSDAEISIKGKSRAEMELVMQDAILQKPQMRDHLDADNPSHAGRNMNSIGG</sequence>
<dbReference type="SFLD" id="SFLDG01067">
    <property type="entry name" value="SPASM/twitch_domain_containing"/>
    <property type="match status" value="1"/>
</dbReference>
<dbReference type="PROSITE" id="PS01305">
    <property type="entry name" value="MOAA_NIFB_PQQE"/>
    <property type="match status" value="1"/>
</dbReference>
<dbReference type="NCBIfam" id="TIGR02666">
    <property type="entry name" value="moaA"/>
    <property type="match status" value="1"/>
</dbReference>
<accession>A0A926E4Q5</accession>
<feature type="binding site" evidence="12">
    <location>
        <begin position="253"/>
        <end position="255"/>
    </location>
    <ligand>
        <name>GTP</name>
        <dbReference type="ChEBI" id="CHEBI:37565"/>
    </ligand>
</feature>
<dbReference type="PROSITE" id="PS51918">
    <property type="entry name" value="RADICAL_SAM"/>
    <property type="match status" value="1"/>
</dbReference>
<evidence type="ECO:0000313" key="16">
    <source>
        <dbReference type="Proteomes" id="UP000610862"/>
    </source>
</evidence>
<dbReference type="CDD" id="cd01335">
    <property type="entry name" value="Radical_SAM"/>
    <property type="match status" value="1"/>
</dbReference>
<dbReference type="GO" id="GO:0061798">
    <property type="term" value="F:GTP 3',8'-cyclase activity"/>
    <property type="evidence" value="ECO:0007669"/>
    <property type="project" value="UniProtKB-UniRule"/>
</dbReference>
<feature type="binding site" evidence="12">
    <location>
        <position position="94"/>
    </location>
    <ligand>
        <name>GTP</name>
        <dbReference type="ChEBI" id="CHEBI:37565"/>
    </ligand>
</feature>
<keyword evidence="2 12" id="KW-0004">4Fe-4S</keyword>
<comment type="subunit">
    <text evidence="12">Monomer and homodimer.</text>
</comment>
<evidence type="ECO:0000256" key="11">
    <source>
        <dbReference type="ARBA" id="ARBA00048697"/>
    </source>
</evidence>
<gene>
    <name evidence="12 15" type="primary">moaA</name>
    <name evidence="15" type="ORF">H8692_03125</name>
</gene>
<dbReference type="SMART" id="SM00729">
    <property type="entry name" value="Elp3"/>
    <property type="match status" value="1"/>
</dbReference>
<comment type="similarity">
    <text evidence="12">Belongs to the radical SAM superfamily. MoaA family.</text>
</comment>
<dbReference type="GO" id="GO:0005525">
    <property type="term" value="F:GTP binding"/>
    <property type="evidence" value="ECO:0007669"/>
    <property type="project" value="UniProtKB-UniRule"/>
</dbReference>
<dbReference type="InterPro" id="IPR050105">
    <property type="entry name" value="MoCo_biosynth_MoaA/MoaC"/>
</dbReference>
<feature type="binding site" evidence="12">
    <location>
        <position position="155"/>
    </location>
    <ligand>
        <name>GTP</name>
        <dbReference type="ChEBI" id="CHEBI:37565"/>
    </ligand>
</feature>
<comment type="function">
    <text evidence="12">Catalyzes the cyclization of GTP to (8S)-3',8-cyclo-7,8-dihydroguanosine 5'-triphosphate.</text>
</comment>
<dbReference type="InterPro" id="IPR007197">
    <property type="entry name" value="rSAM"/>
</dbReference>
<dbReference type="SFLD" id="SFLDG01386">
    <property type="entry name" value="main_SPASM_domain-containing"/>
    <property type="match status" value="1"/>
</dbReference>
<evidence type="ECO:0000256" key="12">
    <source>
        <dbReference type="HAMAP-Rule" id="MF_01225"/>
    </source>
</evidence>
<dbReference type="InterPro" id="IPR058240">
    <property type="entry name" value="rSAM_sf"/>
</dbReference>
<evidence type="ECO:0000313" key="15">
    <source>
        <dbReference type="EMBL" id="MBC8567755.1"/>
    </source>
</evidence>
<dbReference type="EC" id="4.1.99.22" evidence="1 12"/>
<keyword evidence="4 12" id="KW-0479">Metal-binding</keyword>
<evidence type="ECO:0000256" key="9">
    <source>
        <dbReference type="ARBA" id="ARBA00023150"/>
    </source>
</evidence>
<dbReference type="CDD" id="cd21117">
    <property type="entry name" value="Twitch_MoaA"/>
    <property type="match status" value="1"/>
</dbReference>
<evidence type="ECO:0000256" key="7">
    <source>
        <dbReference type="ARBA" id="ARBA00023014"/>
    </source>
</evidence>
<evidence type="ECO:0000256" key="3">
    <source>
        <dbReference type="ARBA" id="ARBA00022691"/>
    </source>
</evidence>
<reference evidence="15" key="1">
    <citation type="submission" date="2020-08" db="EMBL/GenBank/DDBJ databases">
        <title>Genome public.</title>
        <authorList>
            <person name="Liu C."/>
            <person name="Sun Q."/>
        </authorList>
    </citation>
    <scope>NUCLEOTIDE SEQUENCE</scope>
    <source>
        <strain evidence="15">NSJ-24</strain>
    </source>
</reference>
<feature type="binding site" evidence="12">
    <location>
        <position position="20"/>
    </location>
    <ligand>
        <name>[4Fe-4S] cluster</name>
        <dbReference type="ChEBI" id="CHEBI:49883"/>
        <label>1</label>
        <note>4Fe-4S-S-AdoMet</note>
    </ligand>
</feature>
<dbReference type="SFLD" id="SFLDS00029">
    <property type="entry name" value="Radical_SAM"/>
    <property type="match status" value="1"/>
</dbReference>
<feature type="binding site" evidence="12">
    <location>
        <position position="24"/>
    </location>
    <ligand>
        <name>[4Fe-4S] cluster</name>
        <dbReference type="ChEBI" id="CHEBI:49883"/>
        <label>1</label>
        <note>4Fe-4S-S-AdoMet</note>
    </ligand>
</feature>
<evidence type="ECO:0000256" key="2">
    <source>
        <dbReference type="ARBA" id="ARBA00022485"/>
    </source>
</evidence>
<dbReference type="InterPro" id="IPR040064">
    <property type="entry name" value="MoaA-like"/>
</dbReference>
<dbReference type="GO" id="GO:0006777">
    <property type="term" value="P:Mo-molybdopterin cofactor biosynthetic process"/>
    <property type="evidence" value="ECO:0007669"/>
    <property type="project" value="UniProtKB-UniRule"/>
</dbReference>
<dbReference type="HAMAP" id="MF_01225_B">
    <property type="entry name" value="MoaA_B"/>
    <property type="match status" value="1"/>
</dbReference>
<evidence type="ECO:0000256" key="4">
    <source>
        <dbReference type="ARBA" id="ARBA00022723"/>
    </source>
</evidence>
<feature type="binding site" evidence="12">
    <location>
        <position position="67"/>
    </location>
    <ligand>
        <name>S-adenosyl-L-methionine</name>
        <dbReference type="ChEBI" id="CHEBI:59789"/>
    </ligand>
</feature>
<dbReference type="Pfam" id="PF06463">
    <property type="entry name" value="Mob_synth_C"/>
    <property type="match status" value="1"/>
</dbReference>
<dbReference type="Proteomes" id="UP000610862">
    <property type="component" value="Unassembled WGS sequence"/>
</dbReference>
<feature type="binding site" evidence="12">
    <location>
        <position position="251"/>
    </location>
    <ligand>
        <name>[4Fe-4S] cluster</name>
        <dbReference type="ChEBI" id="CHEBI:49883"/>
        <label>2</label>
        <note>4Fe-4S-substrate</note>
    </ligand>
</feature>
<dbReference type="SFLD" id="SFLDG01383">
    <property type="entry name" value="cyclic_pyranopterin_phosphate"/>
    <property type="match status" value="1"/>
</dbReference>
<keyword evidence="10 12" id="KW-0456">Lyase</keyword>
<dbReference type="PANTHER" id="PTHR22960">
    <property type="entry name" value="MOLYBDOPTERIN COFACTOR SYNTHESIS PROTEIN A"/>
    <property type="match status" value="1"/>
</dbReference>
<dbReference type="GO" id="GO:1904047">
    <property type="term" value="F:S-adenosyl-L-methionine binding"/>
    <property type="evidence" value="ECO:0007669"/>
    <property type="project" value="UniProtKB-UniRule"/>
</dbReference>
<dbReference type="RefSeq" id="WP_177267820.1">
    <property type="nucleotide sequence ID" value="NZ_JACRTA010000001.1"/>
</dbReference>
<dbReference type="InterPro" id="IPR013483">
    <property type="entry name" value="MoaA"/>
</dbReference>
<feature type="binding site" evidence="12">
    <location>
        <position position="248"/>
    </location>
    <ligand>
        <name>[4Fe-4S] cluster</name>
        <dbReference type="ChEBI" id="CHEBI:49883"/>
        <label>2</label>
        <note>4Fe-4S-substrate</note>
    </ligand>
</feature>
<evidence type="ECO:0000256" key="1">
    <source>
        <dbReference type="ARBA" id="ARBA00012167"/>
    </source>
</evidence>
<keyword evidence="7 12" id="KW-0411">Iron-sulfur</keyword>
<keyword evidence="9 12" id="KW-0501">Molybdenum cofactor biosynthesis</keyword>
<evidence type="ECO:0000256" key="8">
    <source>
        <dbReference type="ARBA" id="ARBA00023134"/>
    </source>
</evidence>
<comment type="cofactor">
    <cofactor evidence="12">
        <name>[4Fe-4S] cluster</name>
        <dbReference type="ChEBI" id="CHEBI:49883"/>
    </cofactor>
    <text evidence="12">Binds 2 [4Fe-4S] clusters. Binds 1 [4Fe-4S] cluster coordinated with 3 cysteines and an exchangeable S-adenosyl-L-methionine and 1 [4Fe-4S] cluster coordinated with 3 cysteines and the GTP-derived substrate.</text>
</comment>
<dbReference type="GO" id="GO:0061799">
    <property type="term" value="F:cyclic pyranopterin monophosphate synthase activity"/>
    <property type="evidence" value="ECO:0007669"/>
    <property type="project" value="TreeGrafter"/>
</dbReference>
<evidence type="ECO:0000256" key="6">
    <source>
        <dbReference type="ARBA" id="ARBA00023004"/>
    </source>
</evidence>
<feature type="compositionally biased region" description="Basic and acidic residues" evidence="13">
    <location>
        <begin position="295"/>
        <end position="304"/>
    </location>
</feature>